<keyword evidence="2" id="KW-1003">Cell membrane</keyword>
<dbReference type="PANTHER" id="PTHR43723">
    <property type="entry name" value="COBALT TRANSPORT PROTEIN CBIQ"/>
    <property type="match status" value="1"/>
</dbReference>
<comment type="subcellular location">
    <subcellularLocation>
        <location evidence="1">Cell membrane</location>
        <topology evidence="1">Multi-pass membrane protein</topology>
    </subcellularLocation>
</comment>
<dbReference type="GO" id="GO:0006824">
    <property type="term" value="P:cobalt ion transport"/>
    <property type="evidence" value="ECO:0007669"/>
    <property type="project" value="InterPro"/>
</dbReference>
<evidence type="ECO:0000256" key="2">
    <source>
        <dbReference type="ARBA" id="ARBA00022475"/>
    </source>
</evidence>
<dbReference type="CDD" id="cd16914">
    <property type="entry name" value="EcfT"/>
    <property type="match status" value="1"/>
</dbReference>
<evidence type="ECO:0000256" key="1">
    <source>
        <dbReference type="ARBA" id="ARBA00004651"/>
    </source>
</evidence>
<feature type="transmembrane region" description="Helical" evidence="6">
    <location>
        <begin position="247"/>
        <end position="265"/>
    </location>
</feature>
<protein>
    <submittedName>
        <fullName evidence="7">Cobalt ABC transporter, inner membrane subunit CbiQ</fullName>
    </submittedName>
</protein>
<gene>
    <name evidence="7" type="ordered locus">Closa_4127</name>
</gene>
<accession>D9R2K9</accession>
<dbReference type="GO" id="GO:0043190">
    <property type="term" value="C:ATP-binding cassette (ABC) transporter complex"/>
    <property type="evidence" value="ECO:0007669"/>
    <property type="project" value="InterPro"/>
</dbReference>
<dbReference type="NCBIfam" id="TIGR02454">
    <property type="entry name" value="ECF_T_CbiQ"/>
    <property type="match status" value="1"/>
</dbReference>
<dbReference type="HOGENOM" id="CLU_056469_5_0_9"/>
<dbReference type="Pfam" id="PF02361">
    <property type="entry name" value="CbiQ"/>
    <property type="match status" value="1"/>
</dbReference>
<feature type="transmembrane region" description="Helical" evidence="6">
    <location>
        <begin position="84"/>
        <end position="103"/>
    </location>
</feature>
<dbReference type="AlphaFoldDB" id="D9R2K9"/>
<dbReference type="OrthoDB" id="9815246at2"/>
<evidence type="ECO:0000256" key="5">
    <source>
        <dbReference type="ARBA" id="ARBA00023136"/>
    </source>
</evidence>
<dbReference type="eggNOG" id="COG0619">
    <property type="taxonomic scope" value="Bacteria"/>
</dbReference>
<dbReference type="PANTHER" id="PTHR43723:SF1">
    <property type="entry name" value="COBALT TRANSPORT PROTEIN CBIQ"/>
    <property type="match status" value="1"/>
</dbReference>
<proteinExistence type="predicted"/>
<dbReference type="PaxDb" id="610130-Closa_4127"/>
<evidence type="ECO:0000256" key="3">
    <source>
        <dbReference type="ARBA" id="ARBA00022692"/>
    </source>
</evidence>
<reference evidence="7" key="1">
    <citation type="submission" date="2010-07" db="EMBL/GenBank/DDBJ databases">
        <title>Complete sequence of Clostridium saccharolyticum WM1.</title>
        <authorList>
            <consortium name="US DOE Joint Genome Institute"/>
            <person name="Lucas S."/>
            <person name="Copeland A."/>
            <person name="Lapidus A."/>
            <person name="Cheng J.-F."/>
            <person name="Bruce D."/>
            <person name="Goodwin L."/>
            <person name="Pitluck S."/>
            <person name="Chertkov O."/>
            <person name="Detter J.C."/>
            <person name="Han C."/>
            <person name="Tapia R."/>
            <person name="Land M."/>
            <person name="Hauser L."/>
            <person name="Chang Y.-J."/>
            <person name="Jeffries C."/>
            <person name="Kyrpides N."/>
            <person name="Ivanova N."/>
            <person name="Mikhailova N."/>
            <person name="Mouttaki H."/>
            <person name="Lin L."/>
            <person name="Zhou J."/>
            <person name="Hemme C.L."/>
            <person name="Woyke T."/>
        </authorList>
    </citation>
    <scope>NUCLEOTIDE SEQUENCE [LARGE SCALE GENOMIC DNA]</scope>
    <source>
        <strain evidence="7">WM1</strain>
    </source>
</reference>
<name>D9R2K9_LACSW</name>
<evidence type="ECO:0000256" key="6">
    <source>
        <dbReference type="SAM" id="Phobius"/>
    </source>
</evidence>
<dbReference type="STRING" id="610130.Closa_4127"/>
<keyword evidence="3 6" id="KW-0812">Transmembrane</keyword>
<evidence type="ECO:0000256" key="4">
    <source>
        <dbReference type="ARBA" id="ARBA00022989"/>
    </source>
</evidence>
<sequence length="266" mass="29670">MAYNLFDKEVRTIYTIDHYAYLSRMRSWNPQFKAAVAIVSLLFCIGADHEMVSGLVFLTMAAITILAGGYPWRNYITLLRIPIVFLLLGTAAIVTGFSPVPHGRAFLSVGGVSLYLSEGGAELARGLILKALGALSAMYMLVLSTPASEIISVLRRLHVPKMILELMNMIYRFIFVMMDTQCCMKQAAESRLGYCDFKTSCRSFGRTAGNLFVVSLKKAGAYYDALTARCYDGELLFLEEEKNVKGWQLWTAAGYFLVLFLVRLLA</sequence>
<feature type="transmembrane region" description="Helical" evidence="6">
    <location>
        <begin position="55"/>
        <end position="72"/>
    </location>
</feature>
<keyword evidence="4 6" id="KW-1133">Transmembrane helix</keyword>
<dbReference type="InterPro" id="IPR003339">
    <property type="entry name" value="ABC/ECF_trnsptr_transmembrane"/>
</dbReference>
<dbReference type="InterPro" id="IPR012809">
    <property type="entry name" value="ECF_CbiQ"/>
</dbReference>
<dbReference type="KEGG" id="csh:Closa_4127"/>
<dbReference type="EMBL" id="CP002109">
    <property type="protein sequence ID" value="ADL06633.1"/>
    <property type="molecule type" value="Genomic_DNA"/>
</dbReference>
<dbReference type="RefSeq" id="WP_013274685.1">
    <property type="nucleotide sequence ID" value="NC_014376.1"/>
</dbReference>
<keyword evidence="5 6" id="KW-0472">Membrane</keyword>
<evidence type="ECO:0000313" key="7">
    <source>
        <dbReference type="EMBL" id="ADL06633.1"/>
    </source>
</evidence>
<evidence type="ECO:0000313" key="8">
    <source>
        <dbReference type="Proteomes" id="UP000001662"/>
    </source>
</evidence>
<dbReference type="Proteomes" id="UP000001662">
    <property type="component" value="Chromosome"/>
</dbReference>
<dbReference type="InterPro" id="IPR052770">
    <property type="entry name" value="Cobalt_transport_CbiQ"/>
</dbReference>
<organism evidence="7 8">
    <name type="scientific">Lacrimispora saccharolytica (strain ATCC 35040 / DSM 2544 / NRCC 2533 / WM1)</name>
    <name type="common">Clostridium saccharolyticum</name>
    <dbReference type="NCBI Taxonomy" id="610130"/>
    <lineage>
        <taxon>Bacteria</taxon>
        <taxon>Bacillati</taxon>
        <taxon>Bacillota</taxon>
        <taxon>Clostridia</taxon>
        <taxon>Lachnospirales</taxon>
        <taxon>Lachnospiraceae</taxon>
        <taxon>Lacrimispora</taxon>
    </lineage>
</organism>
<keyword evidence="8" id="KW-1185">Reference proteome</keyword>